<comment type="caution">
    <text evidence="1">The sequence shown here is derived from an EMBL/GenBank/DDBJ whole genome shotgun (WGS) entry which is preliminary data.</text>
</comment>
<organism evidence="1 2">
    <name type="scientific">Pistacia integerrima</name>
    <dbReference type="NCBI Taxonomy" id="434235"/>
    <lineage>
        <taxon>Eukaryota</taxon>
        <taxon>Viridiplantae</taxon>
        <taxon>Streptophyta</taxon>
        <taxon>Embryophyta</taxon>
        <taxon>Tracheophyta</taxon>
        <taxon>Spermatophyta</taxon>
        <taxon>Magnoliopsida</taxon>
        <taxon>eudicotyledons</taxon>
        <taxon>Gunneridae</taxon>
        <taxon>Pentapetalae</taxon>
        <taxon>rosids</taxon>
        <taxon>malvids</taxon>
        <taxon>Sapindales</taxon>
        <taxon>Anacardiaceae</taxon>
        <taxon>Pistacia</taxon>
    </lineage>
</organism>
<dbReference type="Proteomes" id="UP001163603">
    <property type="component" value="Chromosome 2"/>
</dbReference>
<sequence length="384" mass="42690">MLDLVHTLLPTIVDILSLKINVVMILIILAEKFALLSSNLAAEVIDYKTQQNRLFPLLASAYAFRFVGEWLKWLYTDVTQRLQANDFSTLPEAHACTAGLKSLTTSATADGIEECRKLCGGHGYLCSSGLPELFAVYVPACTYEGDNTVLLLQVARFLMKTVSQLGSGKKLVGTISYMEQVEHLMKCRCEVQIAEDWLKPAVILEAFEARATRMSVACAQNLSKFTNTEEGFSELSADLAEAAVAHCQLIVVSKFIEKLRQEIPGKGVKQVLGMLCNIYALHILHKNLGDFVSTGCITPKQASLANEQLRSLYSQVRPNAVALVDSFNYTDHFLGSVLGRYDGNVYPNLYEEAWKDPLNDSVVPDGYHEYIRPILKQQLRTARL</sequence>
<protein>
    <submittedName>
        <fullName evidence="1">Uncharacterized protein</fullName>
    </submittedName>
</protein>
<accession>A0ACC0ZB00</accession>
<gene>
    <name evidence="1" type="ORF">Pint_15828</name>
</gene>
<evidence type="ECO:0000313" key="1">
    <source>
        <dbReference type="EMBL" id="KAJ0047762.1"/>
    </source>
</evidence>
<name>A0ACC0ZB00_9ROSI</name>
<proteinExistence type="predicted"/>
<dbReference type="EMBL" id="CM047737">
    <property type="protein sequence ID" value="KAJ0047762.1"/>
    <property type="molecule type" value="Genomic_DNA"/>
</dbReference>
<reference evidence="2" key="1">
    <citation type="journal article" date="2023" name="G3 (Bethesda)">
        <title>Genome assembly and association tests identify interacting loci associated with vigor, precocity, and sex in interspecific pistachio rootstocks.</title>
        <authorList>
            <person name="Palmer W."/>
            <person name="Jacygrad E."/>
            <person name="Sagayaradj S."/>
            <person name="Cavanaugh K."/>
            <person name="Han R."/>
            <person name="Bertier L."/>
            <person name="Beede B."/>
            <person name="Kafkas S."/>
            <person name="Golino D."/>
            <person name="Preece J."/>
            <person name="Michelmore R."/>
        </authorList>
    </citation>
    <scope>NUCLEOTIDE SEQUENCE [LARGE SCALE GENOMIC DNA]</scope>
</reference>
<keyword evidence="2" id="KW-1185">Reference proteome</keyword>
<evidence type="ECO:0000313" key="2">
    <source>
        <dbReference type="Proteomes" id="UP001163603"/>
    </source>
</evidence>